<name>A0AAW1Y3X2_RUBAR</name>
<evidence type="ECO:0000313" key="3">
    <source>
        <dbReference type="Proteomes" id="UP001457282"/>
    </source>
</evidence>
<dbReference type="Pfam" id="PF05699">
    <property type="entry name" value="Dimer_Tnp_hAT"/>
    <property type="match status" value="1"/>
</dbReference>
<dbReference type="SUPFAM" id="SSF53098">
    <property type="entry name" value="Ribonuclease H-like"/>
    <property type="match status" value="1"/>
</dbReference>
<dbReference type="InterPro" id="IPR012337">
    <property type="entry name" value="RNaseH-like_sf"/>
</dbReference>
<sequence length="237" mass="27836">MREDGWDDLIVKVELFCDEHNIVMPDMCDRFMAGTSRSSRQRDYITNEHHYRINILNAVIDFQLAELDSRFTDQSLELLILSATFDPHNNFQSFKTEDVCNLALKFYPEDFETVEMLALEMECGYFLVDIRRDIRFENLTSISDLCRQLVETRKSTFFPMIYRLICLVLTLPVSTATTERAFSSMNIIKNKLRNKIEDEFLDDLIVLYIEKEFADKISNDSVIAEFEVSGPRRVRFS</sequence>
<feature type="domain" description="HAT C-terminal dimerisation" evidence="1">
    <location>
        <begin position="153"/>
        <end position="207"/>
    </location>
</feature>
<dbReference type="PANTHER" id="PTHR11697:SF230">
    <property type="entry name" value="ZINC FINGER, MYM DOMAIN CONTAINING 1"/>
    <property type="match status" value="1"/>
</dbReference>
<comment type="caution">
    <text evidence="2">The sequence shown here is derived from an EMBL/GenBank/DDBJ whole genome shotgun (WGS) entry which is preliminary data.</text>
</comment>
<protein>
    <recommendedName>
        <fullName evidence="1">HAT C-terminal dimerisation domain-containing protein</fullName>
    </recommendedName>
</protein>
<accession>A0AAW1Y3X2</accession>
<dbReference type="Proteomes" id="UP001457282">
    <property type="component" value="Unassembled WGS sequence"/>
</dbReference>
<evidence type="ECO:0000313" key="2">
    <source>
        <dbReference type="EMBL" id="KAK9943936.1"/>
    </source>
</evidence>
<dbReference type="InterPro" id="IPR055298">
    <property type="entry name" value="AtLOH3-like"/>
</dbReference>
<dbReference type="PANTHER" id="PTHR11697">
    <property type="entry name" value="GENERAL TRANSCRIPTION FACTOR 2-RELATED ZINC FINGER PROTEIN"/>
    <property type="match status" value="1"/>
</dbReference>
<dbReference type="GO" id="GO:0046983">
    <property type="term" value="F:protein dimerization activity"/>
    <property type="evidence" value="ECO:0007669"/>
    <property type="project" value="InterPro"/>
</dbReference>
<gene>
    <name evidence="2" type="ORF">M0R45_009525</name>
</gene>
<evidence type="ECO:0000259" key="1">
    <source>
        <dbReference type="Pfam" id="PF05699"/>
    </source>
</evidence>
<proteinExistence type="predicted"/>
<reference evidence="2 3" key="1">
    <citation type="journal article" date="2023" name="G3 (Bethesda)">
        <title>A chromosome-length genome assembly and annotation of blackberry (Rubus argutus, cv. 'Hillquist').</title>
        <authorList>
            <person name="Bruna T."/>
            <person name="Aryal R."/>
            <person name="Dudchenko O."/>
            <person name="Sargent D.J."/>
            <person name="Mead D."/>
            <person name="Buti M."/>
            <person name="Cavallini A."/>
            <person name="Hytonen T."/>
            <person name="Andres J."/>
            <person name="Pham M."/>
            <person name="Weisz D."/>
            <person name="Mascagni F."/>
            <person name="Usai G."/>
            <person name="Natali L."/>
            <person name="Bassil N."/>
            <person name="Fernandez G.E."/>
            <person name="Lomsadze A."/>
            <person name="Armour M."/>
            <person name="Olukolu B."/>
            <person name="Poorten T."/>
            <person name="Britton C."/>
            <person name="Davik J."/>
            <person name="Ashrafi H."/>
            <person name="Aiden E.L."/>
            <person name="Borodovsky M."/>
            <person name="Worthington M."/>
        </authorList>
    </citation>
    <scope>NUCLEOTIDE SEQUENCE [LARGE SCALE GENOMIC DNA]</scope>
    <source>
        <strain evidence="2">PI 553951</strain>
    </source>
</reference>
<keyword evidence="3" id="KW-1185">Reference proteome</keyword>
<dbReference type="EMBL" id="JBEDUW010000002">
    <property type="protein sequence ID" value="KAK9943936.1"/>
    <property type="molecule type" value="Genomic_DNA"/>
</dbReference>
<organism evidence="2 3">
    <name type="scientific">Rubus argutus</name>
    <name type="common">Southern blackberry</name>
    <dbReference type="NCBI Taxonomy" id="59490"/>
    <lineage>
        <taxon>Eukaryota</taxon>
        <taxon>Viridiplantae</taxon>
        <taxon>Streptophyta</taxon>
        <taxon>Embryophyta</taxon>
        <taxon>Tracheophyta</taxon>
        <taxon>Spermatophyta</taxon>
        <taxon>Magnoliopsida</taxon>
        <taxon>eudicotyledons</taxon>
        <taxon>Gunneridae</taxon>
        <taxon>Pentapetalae</taxon>
        <taxon>rosids</taxon>
        <taxon>fabids</taxon>
        <taxon>Rosales</taxon>
        <taxon>Rosaceae</taxon>
        <taxon>Rosoideae</taxon>
        <taxon>Rosoideae incertae sedis</taxon>
        <taxon>Rubus</taxon>
    </lineage>
</organism>
<dbReference type="InterPro" id="IPR008906">
    <property type="entry name" value="HATC_C_dom"/>
</dbReference>
<dbReference type="AlphaFoldDB" id="A0AAW1Y3X2"/>